<feature type="compositionally biased region" description="Low complexity" evidence="1">
    <location>
        <begin position="1"/>
        <end position="10"/>
    </location>
</feature>
<feature type="region of interest" description="Disordered" evidence="1">
    <location>
        <begin position="709"/>
        <end position="733"/>
    </location>
</feature>
<dbReference type="Proteomes" id="UP000567179">
    <property type="component" value="Unassembled WGS sequence"/>
</dbReference>
<gene>
    <name evidence="2" type="ORF">D9619_004483</name>
</gene>
<feature type="compositionally biased region" description="Basic and acidic residues" evidence="1">
    <location>
        <begin position="653"/>
        <end position="678"/>
    </location>
</feature>
<feature type="compositionally biased region" description="Low complexity" evidence="1">
    <location>
        <begin position="132"/>
        <end position="146"/>
    </location>
</feature>
<comment type="caution">
    <text evidence="2">The sequence shown here is derived from an EMBL/GenBank/DDBJ whole genome shotgun (WGS) entry which is preliminary data.</text>
</comment>
<evidence type="ECO:0000256" key="1">
    <source>
        <dbReference type="SAM" id="MobiDB-lite"/>
    </source>
</evidence>
<feature type="region of interest" description="Disordered" evidence="1">
    <location>
        <begin position="481"/>
        <end position="583"/>
    </location>
</feature>
<feature type="region of interest" description="Disordered" evidence="1">
    <location>
        <begin position="438"/>
        <end position="458"/>
    </location>
</feature>
<name>A0A8H5F851_9AGAR</name>
<evidence type="ECO:0000313" key="3">
    <source>
        <dbReference type="Proteomes" id="UP000567179"/>
    </source>
</evidence>
<accession>A0A8H5F851</accession>
<keyword evidence="3" id="KW-1185">Reference proteome</keyword>
<proteinExistence type="predicted"/>
<organism evidence="2 3">
    <name type="scientific">Psilocybe cf. subviscida</name>
    <dbReference type="NCBI Taxonomy" id="2480587"/>
    <lineage>
        <taxon>Eukaryota</taxon>
        <taxon>Fungi</taxon>
        <taxon>Dikarya</taxon>
        <taxon>Basidiomycota</taxon>
        <taxon>Agaricomycotina</taxon>
        <taxon>Agaricomycetes</taxon>
        <taxon>Agaricomycetidae</taxon>
        <taxon>Agaricales</taxon>
        <taxon>Agaricineae</taxon>
        <taxon>Strophariaceae</taxon>
        <taxon>Psilocybe</taxon>
    </lineage>
</organism>
<feature type="region of interest" description="Disordered" evidence="1">
    <location>
        <begin position="602"/>
        <end position="694"/>
    </location>
</feature>
<feature type="region of interest" description="Disordered" evidence="1">
    <location>
        <begin position="258"/>
        <end position="378"/>
    </location>
</feature>
<sequence>MANPSSSATSPSPPALPLLSPTSTTHPDVPVDRDQRKRAVDKFLARAEIAMVTRALRARLSYASYKATHNIPHIPLRDLEAQALPHSQPIAAFSRSQAAKRKAVAALGTPRRGAMPPPSPRTGYATYQDTRTTPAPSSSLYASLLAPTPPPTHTARTVHNPSDPPVPAPVKQAPSPSPRVRVVKASPRHGKGKASVSASPAQQRKAAGKGKRKQHEDTSSIASGSRYADGDIDMDSVDDADPDMKAAATLTSLLMHHHRPPSMSAMGSPRGAVASPRASIDASHRQHGHTLSGQFTQSAARGESHLSVSSLGSAATGSHDHTRTLTPPPHAYHAHDASPRTHTLAASTSSFAPTHTANTSTSSAAGRPLTPGGSISVPAASDSEAANLMLFLATSPSPVRPSASKDARDAAAYRVLGGPSTGSGGPGGLVAKGRVLFSSNGESSGSPRATPVDASKHPPLGVGLRRGEGSANFSFGVSSLSPSMEGAGSGTSGNISGTNGGLLPPAPLPGKSTLPAPGSPLRTSAVPRTGVTTRLTSVPVPGPTNVGNTPGAEFNFSDFINSSPLPPPMGHHSQPIEEVPVERPGPITADTVAAYTASLNSAQPASALSPPQFQSQSQPQNLPSQPHSNASGQPPGLTSPKSMSGANGRNHGLRADVGRKLFEEEQMRYREREKEKSMHSLSANTSIAGAGTRGGVVAEPALTPMKDFAESTKAGTGPLPTSTLGAGIELSGA</sequence>
<feature type="region of interest" description="Disordered" evidence="1">
    <location>
        <begin position="102"/>
        <end position="240"/>
    </location>
</feature>
<dbReference type="EMBL" id="JAACJJ010000014">
    <property type="protein sequence ID" value="KAF5327310.1"/>
    <property type="molecule type" value="Genomic_DNA"/>
</dbReference>
<reference evidence="2 3" key="1">
    <citation type="journal article" date="2020" name="ISME J.">
        <title>Uncovering the hidden diversity of litter-decomposition mechanisms in mushroom-forming fungi.</title>
        <authorList>
            <person name="Floudas D."/>
            <person name="Bentzer J."/>
            <person name="Ahren D."/>
            <person name="Johansson T."/>
            <person name="Persson P."/>
            <person name="Tunlid A."/>
        </authorList>
    </citation>
    <scope>NUCLEOTIDE SEQUENCE [LARGE SCALE GENOMIC DNA]</scope>
    <source>
        <strain evidence="2 3">CBS 101986</strain>
    </source>
</reference>
<protein>
    <submittedName>
        <fullName evidence="2">Uncharacterized protein</fullName>
    </submittedName>
</protein>
<feature type="compositionally biased region" description="Polar residues" evidence="1">
    <location>
        <begin position="340"/>
        <end position="355"/>
    </location>
</feature>
<feature type="compositionally biased region" description="Polar residues" evidence="1">
    <location>
        <begin position="289"/>
        <end position="299"/>
    </location>
</feature>
<dbReference type="OrthoDB" id="2163387at2759"/>
<dbReference type="AlphaFoldDB" id="A0A8H5F851"/>
<evidence type="ECO:0000313" key="2">
    <source>
        <dbReference type="EMBL" id="KAF5327310.1"/>
    </source>
</evidence>
<feature type="compositionally biased region" description="Polar residues" evidence="1">
    <location>
        <begin position="438"/>
        <end position="447"/>
    </location>
</feature>
<feature type="compositionally biased region" description="Low complexity" evidence="1">
    <location>
        <begin position="492"/>
        <end position="503"/>
    </location>
</feature>
<feature type="compositionally biased region" description="Low complexity" evidence="1">
    <location>
        <begin position="602"/>
        <end position="629"/>
    </location>
</feature>
<feature type="compositionally biased region" description="Low complexity" evidence="1">
    <location>
        <begin position="356"/>
        <end position="365"/>
    </location>
</feature>
<feature type="compositionally biased region" description="Polar residues" evidence="1">
    <location>
        <begin position="306"/>
        <end position="316"/>
    </location>
</feature>
<feature type="compositionally biased region" description="Acidic residues" evidence="1">
    <location>
        <begin position="230"/>
        <end position="240"/>
    </location>
</feature>
<feature type="region of interest" description="Disordered" evidence="1">
    <location>
        <begin position="1"/>
        <end position="35"/>
    </location>
</feature>